<comment type="pathway">
    <text evidence="1">Secondary metabolite biosynthesis.</text>
</comment>
<evidence type="ECO:0000256" key="1">
    <source>
        <dbReference type="ARBA" id="ARBA00005179"/>
    </source>
</evidence>
<dbReference type="InterPro" id="IPR029063">
    <property type="entry name" value="SAM-dependent_MTases_sf"/>
</dbReference>
<dbReference type="GO" id="GO:0008168">
    <property type="term" value="F:methyltransferase activity"/>
    <property type="evidence" value="ECO:0007669"/>
    <property type="project" value="UniProtKB-KW"/>
</dbReference>
<comment type="caution">
    <text evidence="6">The sequence shown here is derived from an EMBL/GenBank/DDBJ whole genome shotgun (WGS) entry which is preliminary data.</text>
</comment>
<keyword evidence="3" id="KW-0949">S-adenosyl-L-methionine</keyword>
<comment type="similarity">
    <text evidence="4">Belongs to the class I-like SAM-binding methyltransferase superfamily.</text>
</comment>
<evidence type="ECO:0000256" key="3">
    <source>
        <dbReference type="ARBA" id="ARBA00022691"/>
    </source>
</evidence>
<feature type="domain" description="Methyltransferase type 12" evidence="5">
    <location>
        <begin position="103"/>
        <end position="203"/>
    </location>
</feature>
<evidence type="ECO:0000256" key="2">
    <source>
        <dbReference type="ARBA" id="ARBA00022679"/>
    </source>
</evidence>
<sequence length="286" mass="33114">MGAAEDSAQEKADVARLYINDKTVPWWTDNPVITWPARYMLHKYSGIPAEEIDKVVMDLREKAWDTFPYPCVSHLDFLDFQISHRNLLYPRLVEQLKSGSKMLDIACCMGHDIRKLVFDGVPGENLVGIELQQGFLDLGFELFRDKDHLKAKFLQGSVTEDGGLWDELYGKFDIVHLGMFLHMWTYEEQIDVLKRAIKCLKPEVGVKIIGTKVGSVDGRIEDWLGKKIPAHNIETFKAFVDDAGKRTETKWEVDSELDHRYSKFNGRDTWANERMRRLTFELTRVE</sequence>
<dbReference type="AlphaFoldDB" id="A0AA40CRL1"/>
<dbReference type="PANTHER" id="PTHR35897:SF1">
    <property type="entry name" value="METHYLTRANSFERASE AUSD"/>
    <property type="match status" value="1"/>
</dbReference>
<dbReference type="PANTHER" id="PTHR35897">
    <property type="entry name" value="METHYLTRANSFERASE AUSD"/>
    <property type="match status" value="1"/>
</dbReference>
<organism evidence="6 7">
    <name type="scientific">Cercophora newfieldiana</name>
    <dbReference type="NCBI Taxonomy" id="92897"/>
    <lineage>
        <taxon>Eukaryota</taxon>
        <taxon>Fungi</taxon>
        <taxon>Dikarya</taxon>
        <taxon>Ascomycota</taxon>
        <taxon>Pezizomycotina</taxon>
        <taxon>Sordariomycetes</taxon>
        <taxon>Sordariomycetidae</taxon>
        <taxon>Sordariales</taxon>
        <taxon>Lasiosphaeriaceae</taxon>
        <taxon>Cercophora</taxon>
    </lineage>
</organism>
<keyword evidence="7" id="KW-1185">Reference proteome</keyword>
<evidence type="ECO:0000256" key="4">
    <source>
        <dbReference type="ARBA" id="ARBA00038314"/>
    </source>
</evidence>
<proteinExistence type="inferred from homology"/>
<evidence type="ECO:0000313" key="7">
    <source>
        <dbReference type="Proteomes" id="UP001174936"/>
    </source>
</evidence>
<dbReference type="Gene3D" id="3.40.50.150">
    <property type="entry name" value="Vaccinia Virus protein VP39"/>
    <property type="match status" value="1"/>
</dbReference>
<dbReference type="Pfam" id="PF08242">
    <property type="entry name" value="Methyltransf_12"/>
    <property type="match status" value="1"/>
</dbReference>
<gene>
    <name evidence="6" type="ORF">B0T16DRAFT_324600</name>
</gene>
<keyword evidence="2" id="KW-0808">Transferase</keyword>
<protein>
    <submittedName>
        <fullName evidence="6">Methyltransferase domain-containing protein</fullName>
    </submittedName>
</protein>
<dbReference type="EMBL" id="JAULSV010000003">
    <property type="protein sequence ID" value="KAK0648680.1"/>
    <property type="molecule type" value="Genomic_DNA"/>
</dbReference>
<accession>A0AA40CRL1</accession>
<reference evidence="6" key="1">
    <citation type="submission" date="2023-06" db="EMBL/GenBank/DDBJ databases">
        <title>Genome-scale phylogeny and comparative genomics of the fungal order Sordariales.</title>
        <authorList>
            <consortium name="Lawrence Berkeley National Laboratory"/>
            <person name="Hensen N."/>
            <person name="Bonometti L."/>
            <person name="Westerberg I."/>
            <person name="Brannstrom I.O."/>
            <person name="Guillou S."/>
            <person name="Cros-Aarteil S."/>
            <person name="Calhoun S."/>
            <person name="Haridas S."/>
            <person name="Kuo A."/>
            <person name="Mondo S."/>
            <person name="Pangilinan J."/>
            <person name="Riley R."/>
            <person name="Labutti K."/>
            <person name="Andreopoulos B."/>
            <person name="Lipzen A."/>
            <person name="Chen C."/>
            <person name="Yanf M."/>
            <person name="Daum C."/>
            <person name="Ng V."/>
            <person name="Clum A."/>
            <person name="Steindorff A."/>
            <person name="Ohm R."/>
            <person name="Martin F."/>
            <person name="Silar P."/>
            <person name="Natvig D."/>
            <person name="Lalanne C."/>
            <person name="Gautier V."/>
            <person name="Ament-Velasquez S.L."/>
            <person name="Kruys A."/>
            <person name="Hutchinson M.I."/>
            <person name="Powell A.J."/>
            <person name="Barry K."/>
            <person name="Miller A.N."/>
            <person name="Grigoriev I.V."/>
            <person name="Debuchy R."/>
            <person name="Gladieux P."/>
            <person name="Thoren M.H."/>
            <person name="Johannesson H."/>
        </authorList>
    </citation>
    <scope>NUCLEOTIDE SEQUENCE</scope>
    <source>
        <strain evidence="6">SMH2532-1</strain>
    </source>
</reference>
<dbReference type="GO" id="GO:0032259">
    <property type="term" value="P:methylation"/>
    <property type="evidence" value="ECO:0007669"/>
    <property type="project" value="UniProtKB-KW"/>
</dbReference>
<evidence type="ECO:0000259" key="5">
    <source>
        <dbReference type="Pfam" id="PF08242"/>
    </source>
</evidence>
<evidence type="ECO:0000313" key="6">
    <source>
        <dbReference type="EMBL" id="KAK0648680.1"/>
    </source>
</evidence>
<dbReference type="InterPro" id="IPR051654">
    <property type="entry name" value="Meroterpenoid_MTases"/>
</dbReference>
<dbReference type="InterPro" id="IPR013217">
    <property type="entry name" value="Methyltransf_12"/>
</dbReference>
<name>A0AA40CRL1_9PEZI</name>
<dbReference type="SUPFAM" id="SSF53335">
    <property type="entry name" value="S-adenosyl-L-methionine-dependent methyltransferases"/>
    <property type="match status" value="1"/>
</dbReference>
<keyword evidence="6" id="KW-0489">Methyltransferase</keyword>
<dbReference type="Proteomes" id="UP001174936">
    <property type="component" value="Unassembled WGS sequence"/>
</dbReference>